<proteinExistence type="predicted"/>
<evidence type="ECO:0008006" key="3">
    <source>
        <dbReference type="Google" id="ProtNLM"/>
    </source>
</evidence>
<dbReference type="Gene3D" id="3.40.50.2000">
    <property type="entry name" value="Glycogen Phosphorylase B"/>
    <property type="match status" value="1"/>
</dbReference>
<reference evidence="1 2" key="1">
    <citation type="submission" date="2024-09" db="EMBL/GenBank/DDBJ databases">
        <authorList>
            <person name="D'Angelo T."/>
        </authorList>
    </citation>
    <scope>NUCLEOTIDE SEQUENCE [LARGE SCALE GENOMIC DNA]</scope>
    <source>
        <strain evidence="1">SAG AM-311-F02</strain>
    </source>
</reference>
<gene>
    <name evidence="1" type="ORF">ACFL2Z_01850</name>
</gene>
<name>A0ABV6YP24_UNCEI</name>
<dbReference type="Proteomes" id="UP001594288">
    <property type="component" value="Unassembled WGS sequence"/>
</dbReference>
<protein>
    <recommendedName>
        <fullName evidence="3">Glycosyltransferase family 1 protein</fullName>
    </recommendedName>
</protein>
<sequence length="381" mass="43324">MLRILHLCDQNWVSTASTFVKYHRKFGNHSRMVTLSRCKGEFEEDICLNLPLVRGNRFDMALKRVINLAHRNAPKIDDAGGVRVWKPRSGFESFLFNLRDTLWGPRIYSGIERHDLLSFDIYHLESGSGFFRDSRIIKRLKAMGKRIVCYYLGTDLRDRGVIPEIDALSDLDITTEFDHLALHPDLRFSFLPFETGAFEVREKENQRLRICHAPRNRLFKGTERIIEACRQMEARHGVELVLIEGRTHAEALRLKMTCDIAIDQIGDVGGTGYGVNSLETLSMGIPTLTSFTPEFDAFLTGHPFIVVNQGNIAEKLEQVILDGDLRLRKGREGREFVEKYHEAGKVVESIYAMYAELGWVDAEGNFVQGGQTGGGLSKERS</sequence>
<evidence type="ECO:0000313" key="1">
    <source>
        <dbReference type="EMBL" id="MFC1799639.1"/>
    </source>
</evidence>
<comment type="caution">
    <text evidence="1">The sequence shown here is derived from an EMBL/GenBank/DDBJ whole genome shotgun (WGS) entry which is preliminary data.</text>
</comment>
<evidence type="ECO:0000313" key="2">
    <source>
        <dbReference type="Proteomes" id="UP001594288"/>
    </source>
</evidence>
<keyword evidence="2" id="KW-1185">Reference proteome</keyword>
<organism evidence="1 2">
    <name type="scientific">Eiseniibacteriota bacterium</name>
    <dbReference type="NCBI Taxonomy" id="2212470"/>
    <lineage>
        <taxon>Bacteria</taxon>
        <taxon>Candidatus Eiseniibacteriota</taxon>
    </lineage>
</organism>
<dbReference type="SUPFAM" id="SSF53756">
    <property type="entry name" value="UDP-Glycosyltransferase/glycogen phosphorylase"/>
    <property type="match status" value="1"/>
</dbReference>
<dbReference type="EMBL" id="JBHPEI010000018">
    <property type="protein sequence ID" value="MFC1799639.1"/>
    <property type="molecule type" value="Genomic_DNA"/>
</dbReference>
<accession>A0ABV6YP24</accession>